<dbReference type="EMBL" id="WWEQ01000001">
    <property type="protein sequence ID" value="MYM18487.1"/>
    <property type="molecule type" value="Genomic_DNA"/>
</dbReference>
<dbReference type="Gene3D" id="3.90.78.10">
    <property type="entry name" value="UDP-N-acetylenolpyruvoylglucosamine reductase, C-terminal domain"/>
    <property type="match status" value="1"/>
</dbReference>
<proteinExistence type="inferred from homology"/>
<comment type="cofactor">
    <cofactor evidence="1 17">
        <name>FAD</name>
        <dbReference type="ChEBI" id="CHEBI:57692"/>
    </cofactor>
</comment>
<dbReference type="GO" id="GO:0051301">
    <property type="term" value="P:cell division"/>
    <property type="evidence" value="ECO:0007669"/>
    <property type="project" value="UniProtKB-KW"/>
</dbReference>
<keyword evidence="10 17" id="KW-0521">NADP</keyword>
<keyword evidence="9 17" id="KW-0274">FAD</keyword>
<dbReference type="PROSITE" id="PS51387">
    <property type="entry name" value="FAD_PCMH"/>
    <property type="match status" value="1"/>
</dbReference>
<keyword evidence="8 17" id="KW-0285">Flavoprotein</keyword>
<comment type="similarity">
    <text evidence="5 17">Belongs to the MurB family.</text>
</comment>
<dbReference type="Pfam" id="PF01565">
    <property type="entry name" value="FAD_binding_4"/>
    <property type="match status" value="1"/>
</dbReference>
<dbReference type="SUPFAM" id="SSF56194">
    <property type="entry name" value="Uridine diphospho-N-Acetylenolpyruvylglucosamine reductase, MurB, C-terminal domain"/>
    <property type="match status" value="1"/>
</dbReference>
<dbReference type="InterPro" id="IPR006094">
    <property type="entry name" value="Oxid_FAD_bind_N"/>
</dbReference>
<feature type="domain" description="FAD-binding PCMH-type" evidence="18">
    <location>
        <begin position="10"/>
        <end position="191"/>
    </location>
</feature>
<evidence type="ECO:0000256" key="12">
    <source>
        <dbReference type="ARBA" id="ARBA00022984"/>
    </source>
</evidence>
<gene>
    <name evidence="17" type="primary">murB</name>
    <name evidence="19" type="ORF">GSY69_00445</name>
</gene>
<evidence type="ECO:0000256" key="11">
    <source>
        <dbReference type="ARBA" id="ARBA00022960"/>
    </source>
</evidence>
<keyword evidence="7 17" id="KW-0132">Cell division</keyword>
<organism evidence="19 20">
    <name type="scientific">Brevibacterium rongguiense</name>
    <dbReference type="NCBI Taxonomy" id="2695267"/>
    <lineage>
        <taxon>Bacteria</taxon>
        <taxon>Bacillati</taxon>
        <taxon>Actinomycetota</taxon>
        <taxon>Actinomycetes</taxon>
        <taxon>Micrococcales</taxon>
        <taxon>Brevibacteriaceae</taxon>
        <taxon>Brevibacterium</taxon>
    </lineage>
</organism>
<evidence type="ECO:0000256" key="17">
    <source>
        <dbReference type="HAMAP-Rule" id="MF_00037"/>
    </source>
</evidence>
<evidence type="ECO:0000256" key="6">
    <source>
        <dbReference type="ARBA" id="ARBA00022490"/>
    </source>
</evidence>
<evidence type="ECO:0000313" key="19">
    <source>
        <dbReference type="EMBL" id="MYM18487.1"/>
    </source>
</evidence>
<dbReference type="PANTHER" id="PTHR21071:SF4">
    <property type="entry name" value="UDP-N-ACETYLENOLPYRUVOYLGLUCOSAMINE REDUCTASE"/>
    <property type="match status" value="1"/>
</dbReference>
<comment type="catalytic activity">
    <reaction evidence="16 17">
        <text>UDP-N-acetyl-alpha-D-muramate + NADP(+) = UDP-N-acetyl-3-O-(1-carboxyvinyl)-alpha-D-glucosamine + NADPH + H(+)</text>
        <dbReference type="Rhea" id="RHEA:12248"/>
        <dbReference type="ChEBI" id="CHEBI:15378"/>
        <dbReference type="ChEBI" id="CHEBI:57783"/>
        <dbReference type="ChEBI" id="CHEBI:58349"/>
        <dbReference type="ChEBI" id="CHEBI:68483"/>
        <dbReference type="ChEBI" id="CHEBI:70757"/>
        <dbReference type="EC" id="1.3.1.98"/>
    </reaction>
</comment>
<comment type="pathway">
    <text evidence="4 17">Cell wall biogenesis; peptidoglycan biosynthesis.</text>
</comment>
<comment type="function">
    <text evidence="2 17">Cell wall formation.</text>
</comment>
<dbReference type="InterPro" id="IPR016167">
    <property type="entry name" value="FAD-bd_PCMH_sub1"/>
</dbReference>
<evidence type="ECO:0000256" key="13">
    <source>
        <dbReference type="ARBA" id="ARBA00023002"/>
    </source>
</evidence>
<reference evidence="19 20" key="1">
    <citation type="submission" date="2020-01" db="EMBL/GenBank/DDBJ databases">
        <authorList>
            <person name="Deng T."/>
        </authorList>
    </citation>
    <scope>NUCLEOTIDE SEQUENCE [LARGE SCALE GENOMIC DNA]</scope>
    <source>
        <strain evidence="19 20">5221</strain>
    </source>
</reference>
<dbReference type="SUPFAM" id="SSF56176">
    <property type="entry name" value="FAD-binding/transporter-associated domain-like"/>
    <property type="match status" value="1"/>
</dbReference>
<evidence type="ECO:0000256" key="1">
    <source>
        <dbReference type="ARBA" id="ARBA00001974"/>
    </source>
</evidence>
<comment type="subcellular location">
    <subcellularLocation>
        <location evidence="3 17">Cytoplasm</location>
    </subcellularLocation>
</comment>
<dbReference type="GO" id="GO:0071949">
    <property type="term" value="F:FAD binding"/>
    <property type="evidence" value="ECO:0007669"/>
    <property type="project" value="InterPro"/>
</dbReference>
<dbReference type="InterPro" id="IPR016166">
    <property type="entry name" value="FAD-bd_PCMH"/>
</dbReference>
<dbReference type="Pfam" id="PF02873">
    <property type="entry name" value="MurB_C"/>
    <property type="match status" value="1"/>
</dbReference>
<keyword evidence="20" id="KW-1185">Reference proteome</keyword>
<dbReference type="RefSeq" id="WP_160951950.1">
    <property type="nucleotide sequence ID" value="NZ_WWEQ01000001.1"/>
</dbReference>
<dbReference type="GO" id="GO:0005829">
    <property type="term" value="C:cytosol"/>
    <property type="evidence" value="ECO:0007669"/>
    <property type="project" value="TreeGrafter"/>
</dbReference>
<keyword evidence="6 17" id="KW-0963">Cytoplasm</keyword>
<evidence type="ECO:0000256" key="7">
    <source>
        <dbReference type="ARBA" id="ARBA00022618"/>
    </source>
</evidence>
<dbReference type="PANTHER" id="PTHR21071">
    <property type="entry name" value="UDP-N-ACETYLENOLPYRUVOYLGLUCOSAMINE REDUCTASE"/>
    <property type="match status" value="1"/>
</dbReference>
<keyword evidence="11 17" id="KW-0133">Cell shape</keyword>
<dbReference type="InterPro" id="IPR011601">
    <property type="entry name" value="MurB_C"/>
</dbReference>
<feature type="active site" evidence="17">
    <location>
        <position position="163"/>
    </location>
</feature>
<comment type="caution">
    <text evidence="19">The sequence shown here is derived from an EMBL/GenBank/DDBJ whole genome shotgun (WGS) entry which is preliminary data.</text>
</comment>
<keyword evidence="13 17" id="KW-0560">Oxidoreductase</keyword>
<evidence type="ECO:0000256" key="14">
    <source>
        <dbReference type="ARBA" id="ARBA00023306"/>
    </source>
</evidence>
<dbReference type="HAMAP" id="MF_00037">
    <property type="entry name" value="MurB"/>
    <property type="match status" value="1"/>
</dbReference>
<dbReference type="Proteomes" id="UP000469215">
    <property type="component" value="Unassembled WGS sequence"/>
</dbReference>
<dbReference type="InterPro" id="IPR036635">
    <property type="entry name" value="MurB_C_sf"/>
</dbReference>
<evidence type="ECO:0000313" key="20">
    <source>
        <dbReference type="Proteomes" id="UP000469215"/>
    </source>
</evidence>
<evidence type="ECO:0000256" key="16">
    <source>
        <dbReference type="ARBA" id="ARBA00048914"/>
    </source>
</evidence>
<accession>A0A6N9H375</accession>
<dbReference type="Gene3D" id="3.30.43.10">
    <property type="entry name" value="Uridine Diphospho-n-acetylenolpyruvylglucosamine Reductase, domain 2"/>
    <property type="match status" value="1"/>
</dbReference>
<evidence type="ECO:0000256" key="3">
    <source>
        <dbReference type="ARBA" id="ARBA00004496"/>
    </source>
</evidence>
<protein>
    <recommendedName>
        <fullName evidence="17">UDP-N-acetylenolpyruvoylglucosamine reductase</fullName>
        <ecNumber evidence="17">1.3.1.98</ecNumber>
    </recommendedName>
    <alternativeName>
        <fullName evidence="17">UDP-N-acetylmuramate dehydrogenase</fullName>
    </alternativeName>
</protein>
<name>A0A6N9H375_9MICO</name>
<feature type="active site" evidence="17">
    <location>
        <position position="347"/>
    </location>
</feature>
<dbReference type="AlphaFoldDB" id="A0A6N9H375"/>
<evidence type="ECO:0000256" key="4">
    <source>
        <dbReference type="ARBA" id="ARBA00004752"/>
    </source>
</evidence>
<feature type="active site" description="Proton donor" evidence="17">
    <location>
        <position position="246"/>
    </location>
</feature>
<evidence type="ECO:0000256" key="15">
    <source>
        <dbReference type="ARBA" id="ARBA00023316"/>
    </source>
</evidence>
<dbReference type="EC" id="1.3.1.98" evidence="17"/>
<keyword evidence="14 17" id="KW-0131">Cell cycle</keyword>
<dbReference type="GO" id="GO:0071555">
    <property type="term" value="P:cell wall organization"/>
    <property type="evidence" value="ECO:0007669"/>
    <property type="project" value="UniProtKB-KW"/>
</dbReference>
<dbReference type="InterPro" id="IPR016169">
    <property type="entry name" value="FAD-bd_PCMH_sub2"/>
</dbReference>
<dbReference type="Gene3D" id="3.30.465.10">
    <property type="match status" value="1"/>
</dbReference>
<keyword evidence="12 17" id="KW-0573">Peptidoglycan synthesis</keyword>
<evidence type="ECO:0000256" key="2">
    <source>
        <dbReference type="ARBA" id="ARBA00003921"/>
    </source>
</evidence>
<evidence type="ECO:0000256" key="9">
    <source>
        <dbReference type="ARBA" id="ARBA00022827"/>
    </source>
</evidence>
<evidence type="ECO:0000256" key="8">
    <source>
        <dbReference type="ARBA" id="ARBA00022630"/>
    </source>
</evidence>
<dbReference type="GO" id="GO:0009252">
    <property type="term" value="P:peptidoglycan biosynthetic process"/>
    <property type="evidence" value="ECO:0007669"/>
    <property type="project" value="UniProtKB-UniRule"/>
</dbReference>
<dbReference type="GO" id="GO:0008360">
    <property type="term" value="P:regulation of cell shape"/>
    <property type="evidence" value="ECO:0007669"/>
    <property type="project" value="UniProtKB-KW"/>
</dbReference>
<evidence type="ECO:0000256" key="5">
    <source>
        <dbReference type="ARBA" id="ARBA00010485"/>
    </source>
</evidence>
<keyword evidence="15 17" id="KW-0961">Cell wall biogenesis/degradation</keyword>
<dbReference type="NCBIfam" id="NF010478">
    <property type="entry name" value="PRK13903.1"/>
    <property type="match status" value="1"/>
</dbReference>
<sequence length="357" mass="36974">MNFSELTTIRVGGPAASVTEARTRAELIAFCRAHPLTAGAGTAPPALFVAGGSNLLVGDEGFAGDTCLVRSRGVDTEPGADSVLVTAEAGEHWDDFVASCVEYGLAGLEALSGIPGTVGAAPVQNVGAYGAEVSDTIESALVFDRLTGDALRLLARDLHFGYRTSLLKRTAAEFGQPRFVVLAVSFRLARAGESAPVRYGQLAGRLGVEVGQGAPTDRVRAAVLELRRSKGMVLDEADHDTWSLGSFFTNPILRGRPVPEGAPAYPVTDPTTGRAEEGAVKTSAAWLIDRAGLARGYSVGSGRAALSGKHTLALTNRGGATAADVLELAAAVRDGVEERFGIRLVPEPNLVGATLPA</sequence>
<evidence type="ECO:0000259" key="18">
    <source>
        <dbReference type="PROSITE" id="PS51387"/>
    </source>
</evidence>
<dbReference type="UniPathway" id="UPA00219"/>
<evidence type="ECO:0000256" key="10">
    <source>
        <dbReference type="ARBA" id="ARBA00022857"/>
    </source>
</evidence>
<dbReference type="GO" id="GO:0008762">
    <property type="term" value="F:UDP-N-acetylmuramate dehydrogenase activity"/>
    <property type="evidence" value="ECO:0007669"/>
    <property type="project" value="UniProtKB-UniRule"/>
</dbReference>
<dbReference type="InterPro" id="IPR003170">
    <property type="entry name" value="MurB"/>
</dbReference>
<dbReference type="InterPro" id="IPR036318">
    <property type="entry name" value="FAD-bd_PCMH-like_sf"/>
</dbReference>